<dbReference type="Gene3D" id="3.40.850.10">
    <property type="entry name" value="Kinesin motor domain"/>
    <property type="match status" value="1"/>
</dbReference>
<reference evidence="11" key="1">
    <citation type="submission" date="2020-03" db="EMBL/GenBank/DDBJ databases">
        <title>Castanea mollissima Vanexum genome sequencing.</title>
        <authorList>
            <person name="Staton M."/>
        </authorList>
    </citation>
    <scope>NUCLEOTIDE SEQUENCE</scope>
    <source>
        <tissue evidence="11">Leaf</tissue>
    </source>
</reference>
<keyword evidence="4 7" id="KW-0067">ATP-binding</keyword>
<dbReference type="Pfam" id="PF11995">
    <property type="entry name" value="DUF3490"/>
    <property type="match status" value="1"/>
</dbReference>
<dbReference type="Proteomes" id="UP000737018">
    <property type="component" value="Unassembled WGS sequence"/>
</dbReference>
<dbReference type="FunFam" id="3.40.850.10:FF:000016">
    <property type="entry name" value="Kinesin-like protein"/>
    <property type="match status" value="1"/>
</dbReference>
<evidence type="ECO:0000256" key="6">
    <source>
        <dbReference type="ARBA" id="ARBA00023175"/>
    </source>
</evidence>
<evidence type="ECO:0000256" key="8">
    <source>
        <dbReference type="SAM" id="Coils"/>
    </source>
</evidence>
<feature type="compositionally biased region" description="Low complexity" evidence="9">
    <location>
        <begin position="778"/>
        <end position="788"/>
    </location>
</feature>
<keyword evidence="3 7" id="KW-0547">Nucleotide-binding</keyword>
<dbReference type="PANTHER" id="PTHR47968:SF18">
    <property type="entry name" value="KINESIN-LIKE PROTEIN KIN-7F"/>
    <property type="match status" value="1"/>
</dbReference>
<dbReference type="GO" id="GO:0005524">
    <property type="term" value="F:ATP binding"/>
    <property type="evidence" value="ECO:0007669"/>
    <property type="project" value="UniProtKB-UniRule"/>
</dbReference>
<organism evidence="11 12">
    <name type="scientific">Castanea mollissima</name>
    <name type="common">Chinese chestnut</name>
    <dbReference type="NCBI Taxonomy" id="60419"/>
    <lineage>
        <taxon>Eukaryota</taxon>
        <taxon>Viridiplantae</taxon>
        <taxon>Streptophyta</taxon>
        <taxon>Embryophyta</taxon>
        <taxon>Tracheophyta</taxon>
        <taxon>Spermatophyta</taxon>
        <taxon>Magnoliopsida</taxon>
        <taxon>eudicotyledons</taxon>
        <taxon>Gunneridae</taxon>
        <taxon>Pentapetalae</taxon>
        <taxon>rosids</taxon>
        <taxon>fabids</taxon>
        <taxon>Fagales</taxon>
        <taxon>Fagaceae</taxon>
        <taxon>Castanea</taxon>
    </lineage>
</organism>
<dbReference type="GO" id="GO:0003777">
    <property type="term" value="F:microtubule motor activity"/>
    <property type="evidence" value="ECO:0007669"/>
    <property type="project" value="InterPro"/>
</dbReference>
<dbReference type="InterPro" id="IPR036961">
    <property type="entry name" value="Kinesin_motor_dom_sf"/>
</dbReference>
<keyword evidence="12" id="KW-1185">Reference proteome</keyword>
<feature type="region of interest" description="Disordered" evidence="9">
    <location>
        <begin position="578"/>
        <end position="640"/>
    </location>
</feature>
<evidence type="ECO:0000259" key="10">
    <source>
        <dbReference type="PROSITE" id="PS50067"/>
    </source>
</evidence>
<sequence length="1038" mass="116907">MSSEELTMQGDMEGGIGSSPKEEKIFVSIRVRPLNEKEISRNDVSDWECINNTSIIFKHTLPDRAMFPTAYTFDRVFGADTPTKQVYEEGARAVALSAVSGINSSIFAYGQTSSGKTYTMTGVTECAVADMYNYIHMHKERQYLLKFSAMEIYNEAVRDLLSSDSGPLRLLDDPEKGTVVERLTEVTLKDWSHLKELLSICEAERKIGETSLNETSSRSHQIMRLTIESTAREYRRMENSSTLAAQVNFVDLAGSERASQTLSVGTRLKEGSHINRSLLTLGTVIRKLSKGRNGHVPYRDSKLTRILQNSLGGNARTAIICTMSPARSHVEQSRNTLLFASCAKEVTTNAQVNVMMSDKAMVKQLQKELARLENELKSLVSGSITYDFAALLKEKDLLIEKMDQEVNKLKQQLDLAQSQVENRQQSDGEDRILRIHDYSVLESLNLVNPPHLNLSPRTSNMPRDFDGPNMLNSSQNYQQIPEDNFPLDSTPKFVGPDPYKVWEEIAQRADAESEDSCKEVRCIEVEESQMDEKIEATPSLHGPKEIAGQLPLQEIMKEDAVTTPQKGIKEALNEDAITSPQKGTKEAMSEDAITSPQKGTKEAMSEDAITSPQKGTKEAMNEDAITSPQKGTKEDMSEDAISSPYKRYKKVMNECALSSLEKEAKELSNANVDCTYDDLKQKIQSMQKAISCLISFCPSEQSPNSSEAFMTKSGSLKLTRSRSCKPSLSPMPSYNFEKAERNENSLPIRLPKVFDERPEDNQQKIAASKFSSNVGNLSRKSSQSSFKSDLTESQYSDKSDSEDTRSILSFATESSEAARRQSKKQYDEMVQRARAMTYESRDNVKDAGLDALQPGFDWPIEFERKRRVIIELWDACNVPLIHRTYFFLLFKGESSDSVYMEVEYRRLSFLKDKFSHGTSRTKESDPALSAKALKQERVMLCRKMQKKFSKKERVLLYQKWGIKLNTKQRCLQLAYLLWKDTKDMNHINESASLIANLMGFVEPGQAPKEIFGLSVIPGPVNQRAFKWKHSLSSLSSVS</sequence>
<evidence type="ECO:0000256" key="2">
    <source>
        <dbReference type="ARBA" id="ARBA00022701"/>
    </source>
</evidence>
<keyword evidence="6 7" id="KW-0505">Motor protein</keyword>
<feature type="compositionally biased region" description="Polar residues" evidence="9">
    <location>
        <begin position="766"/>
        <end position="776"/>
    </location>
</feature>
<evidence type="ECO:0000256" key="5">
    <source>
        <dbReference type="ARBA" id="ARBA00023054"/>
    </source>
</evidence>
<evidence type="ECO:0000256" key="1">
    <source>
        <dbReference type="ARBA" id="ARBA00007310"/>
    </source>
</evidence>
<evidence type="ECO:0000256" key="4">
    <source>
        <dbReference type="ARBA" id="ARBA00022840"/>
    </source>
</evidence>
<protein>
    <recommendedName>
        <fullName evidence="10">Kinesin motor domain-containing protein</fullName>
    </recommendedName>
</protein>
<proteinExistence type="inferred from homology"/>
<gene>
    <name evidence="11" type="ORF">CMV_012106</name>
</gene>
<dbReference type="OrthoDB" id="3176171at2759"/>
<evidence type="ECO:0000256" key="7">
    <source>
        <dbReference type="PROSITE-ProRule" id="PRU00283"/>
    </source>
</evidence>
<dbReference type="PANTHER" id="PTHR47968">
    <property type="entry name" value="CENTROMERE PROTEIN E"/>
    <property type="match status" value="1"/>
</dbReference>
<feature type="binding site" evidence="7">
    <location>
        <begin position="110"/>
        <end position="117"/>
    </location>
    <ligand>
        <name>ATP</name>
        <dbReference type="ChEBI" id="CHEBI:30616"/>
    </ligand>
</feature>
<dbReference type="SMART" id="SM00129">
    <property type="entry name" value="KISc"/>
    <property type="match status" value="1"/>
</dbReference>
<dbReference type="CDD" id="cd01374">
    <property type="entry name" value="KISc_CENP_E"/>
    <property type="match status" value="1"/>
</dbReference>
<evidence type="ECO:0000256" key="9">
    <source>
        <dbReference type="SAM" id="MobiDB-lite"/>
    </source>
</evidence>
<dbReference type="AlphaFoldDB" id="A0A8J4VZI3"/>
<dbReference type="Pfam" id="PF00225">
    <property type="entry name" value="Kinesin"/>
    <property type="match status" value="1"/>
</dbReference>
<feature type="coiled-coil region" evidence="8">
    <location>
        <begin position="355"/>
        <end position="426"/>
    </location>
</feature>
<comment type="caution">
    <text evidence="11">The sequence shown here is derived from an EMBL/GenBank/DDBJ whole genome shotgun (WGS) entry which is preliminary data.</text>
</comment>
<feature type="region of interest" description="Disordered" evidence="9">
    <location>
        <begin position="766"/>
        <end position="802"/>
    </location>
</feature>
<dbReference type="SUPFAM" id="SSF52540">
    <property type="entry name" value="P-loop containing nucleoside triphosphate hydrolases"/>
    <property type="match status" value="1"/>
</dbReference>
<dbReference type="InterPro" id="IPR001752">
    <property type="entry name" value="Kinesin_motor_dom"/>
</dbReference>
<comment type="similarity">
    <text evidence="1">Belongs to the TRAFAC class myosin-kinesin ATPase superfamily. Kinesin family. KIN-7 subfamily.</text>
</comment>
<dbReference type="GO" id="GO:0005874">
    <property type="term" value="C:microtubule"/>
    <property type="evidence" value="ECO:0007669"/>
    <property type="project" value="UniProtKB-KW"/>
</dbReference>
<keyword evidence="5 8" id="KW-0175">Coiled coil</keyword>
<dbReference type="PRINTS" id="PR00380">
    <property type="entry name" value="KINESINHEAVY"/>
</dbReference>
<accession>A0A8J4VZI3</accession>
<dbReference type="InterPro" id="IPR019821">
    <property type="entry name" value="Kinesin_motor_CS"/>
</dbReference>
<dbReference type="InterPro" id="IPR027417">
    <property type="entry name" value="P-loop_NTPase"/>
</dbReference>
<evidence type="ECO:0000313" key="11">
    <source>
        <dbReference type="EMBL" id="KAF3963521.1"/>
    </source>
</evidence>
<keyword evidence="2" id="KW-0493">Microtubule</keyword>
<dbReference type="GO" id="GO:0007018">
    <property type="term" value="P:microtubule-based movement"/>
    <property type="evidence" value="ECO:0007669"/>
    <property type="project" value="InterPro"/>
</dbReference>
<name>A0A8J4VZI3_9ROSI</name>
<dbReference type="InterPro" id="IPR027640">
    <property type="entry name" value="Kinesin-like_fam"/>
</dbReference>
<dbReference type="PROSITE" id="PS00411">
    <property type="entry name" value="KINESIN_MOTOR_1"/>
    <property type="match status" value="1"/>
</dbReference>
<dbReference type="PROSITE" id="PS50067">
    <property type="entry name" value="KINESIN_MOTOR_2"/>
    <property type="match status" value="1"/>
</dbReference>
<feature type="domain" description="Kinesin motor" evidence="10">
    <location>
        <begin position="24"/>
        <end position="346"/>
    </location>
</feature>
<dbReference type="EMBL" id="JRKL02001526">
    <property type="protein sequence ID" value="KAF3963521.1"/>
    <property type="molecule type" value="Genomic_DNA"/>
</dbReference>
<dbReference type="InterPro" id="IPR021881">
    <property type="entry name" value="NACK_C"/>
</dbReference>
<evidence type="ECO:0000313" key="12">
    <source>
        <dbReference type="Proteomes" id="UP000737018"/>
    </source>
</evidence>
<evidence type="ECO:0000256" key="3">
    <source>
        <dbReference type="ARBA" id="ARBA00022741"/>
    </source>
</evidence>
<dbReference type="GO" id="GO:0008017">
    <property type="term" value="F:microtubule binding"/>
    <property type="evidence" value="ECO:0007669"/>
    <property type="project" value="InterPro"/>
</dbReference>